<evidence type="ECO:0000259" key="4">
    <source>
        <dbReference type="PROSITE" id="PS50994"/>
    </source>
</evidence>
<feature type="compositionally biased region" description="Basic residues" evidence="3">
    <location>
        <begin position="444"/>
        <end position="458"/>
    </location>
</feature>
<dbReference type="InterPro" id="IPR001584">
    <property type="entry name" value="Integrase_cat-core"/>
</dbReference>
<gene>
    <name evidence="5" type="ORF">Tci_162813</name>
</gene>
<keyword evidence="1" id="KW-0645">Protease</keyword>
<dbReference type="GO" id="GO:0015074">
    <property type="term" value="P:DNA integration"/>
    <property type="evidence" value="ECO:0007669"/>
    <property type="project" value="InterPro"/>
</dbReference>
<dbReference type="Pfam" id="PF07727">
    <property type="entry name" value="RVT_2"/>
    <property type="match status" value="2"/>
</dbReference>
<evidence type="ECO:0000256" key="3">
    <source>
        <dbReference type="SAM" id="MobiDB-lite"/>
    </source>
</evidence>
<evidence type="ECO:0000313" key="5">
    <source>
        <dbReference type="EMBL" id="GEV90836.1"/>
    </source>
</evidence>
<dbReference type="PROSITE" id="PS50994">
    <property type="entry name" value="INTEGRASE"/>
    <property type="match status" value="1"/>
</dbReference>
<dbReference type="PANTHER" id="PTHR11439:SF495">
    <property type="entry name" value="REVERSE TRANSCRIPTASE, RNA-DEPENDENT DNA POLYMERASE-RELATED"/>
    <property type="match status" value="1"/>
</dbReference>
<dbReference type="InterPro" id="IPR025724">
    <property type="entry name" value="GAG-pre-integrase_dom"/>
</dbReference>
<dbReference type="InterPro" id="IPR036397">
    <property type="entry name" value="RNaseH_sf"/>
</dbReference>
<keyword evidence="1" id="KW-0378">Hydrolase</keyword>
<dbReference type="GO" id="GO:0004190">
    <property type="term" value="F:aspartic-type endopeptidase activity"/>
    <property type="evidence" value="ECO:0007669"/>
    <property type="project" value="UniProtKB-KW"/>
</dbReference>
<feature type="coiled-coil region" evidence="2">
    <location>
        <begin position="343"/>
        <end position="370"/>
    </location>
</feature>
<dbReference type="Gene3D" id="3.30.420.10">
    <property type="entry name" value="Ribonuclease H-like superfamily/Ribonuclease H"/>
    <property type="match status" value="1"/>
</dbReference>
<comment type="caution">
    <text evidence="5">The sequence shown here is derived from an EMBL/GenBank/DDBJ whole genome shotgun (WGS) entry which is preliminary data.</text>
</comment>
<keyword evidence="2" id="KW-0175">Coiled coil</keyword>
<dbReference type="InterPro" id="IPR043502">
    <property type="entry name" value="DNA/RNA_pol_sf"/>
</dbReference>
<feature type="region of interest" description="Disordered" evidence="3">
    <location>
        <begin position="1324"/>
        <end position="1379"/>
    </location>
</feature>
<dbReference type="InterPro" id="IPR054722">
    <property type="entry name" value="PolX-like_BBD"/>
</dbReference>
<name>A0A699GR27_TANCI</name>
<accession>A0A699GR27</accession>
<dbReference type="CDD" id="cd09272">
    <property type="entry name" value="RNase_HI_RT_Ty1"/>
    <property type="match status" value="1"/>
</dbReference>
<dbReference type="SUPFAM" id="SSF53098">
    <property type="entry name" value="Ribonuclease H-like"/>
    <property type="match status" value="1"/>
</dbReference>
<dbReference type="InterPro" id="IPR012337">
    <property type="entry name" value="RNaseH-like_sf"/>
</dbReference>
<evidence type="ECO:0000256" key="2">
    <source>
        <dbReference type="SAM" id="Coils"/>
    </source>
</evidence>
<feature type="region of interest" description="Disordered" evidence="3">
    <location>
        <begin position="762"/>
        <end position="781"/>
    </location>
</feature>
<organism evidence="5">
    <name type="scientific">Tanacetum cinerariifolium</name>
    <name type="common">Dalmatian daisy</name>
    <name type="synonym">Chrysanthemum cinerariifolium</name>
    <dbReference type="NCBI Taxonomy" id="118510"/>
    <lineage>
        <taxon>Eukaryota</taxon>
        <taxon>Viridiplantae</taxon>
        <taxon>Streptophyta</taxon>
        <taxon>Embryophyta</taxon>
        <taxon>Tracheophyta</taxon>
        <taxon>Spermatophyta</taxon>
        <taxon>Magnoliopsida</taxon>
        <taxon>eudicotyledons</taxon>
        <taxon>Gunneridae</taxon>
        <taxon>Pentapetalae</taxon>
        <taxon>asterids</taxon>
        <taxon>campanulids</taxon>
        <taxon>Asterales</taxon>
        <taxon>Asteraceae</taxon>
        <taxon>Asteroideae</taxon>
        <taxon>Anthemideae</taxon>
        <taxon>Anthemidinae</taxon>
        <taxon>Tanacetum</taxon>
    </lineage>
</organism>
<reference evidence="5" key="1">
    <citation type="journal article" date="2019" name="Sci. Rep.">
        <title>Draft genome of Tanacetum cinerariifolium, the natural source of mosquito coil.</title>
        <authorList>
            <person name="Yamashiro T."/>
            <person name="Shiraishi A."/>
            <person name="Satake H."/>
            <person name="Nakayama K."/>
        </authorList>
    </citation>
    <scope>NUCLEOTIDE SEQUENCE</scope>
</reference>
<protein>
    <recommendedName>
        <fullName evidence="4">Integrase catalytic domain-containing protein</fullName>
    </recommendedName>
</protein>
<dbReference type="SUPFAM" id="SSF56672">
    <property type="entry name" value="DNA/RNA polymerases"/>
    <property type="match status" value="1"/>
</dbReference>
<dbReference type="Pfam" id="PF22936">
    <property type="entry name" value="Pol_BBD"/>
    <property type="match status" value="1"/>
</dbReference>
<feature type="compositionally biased region" description="Basic and acidic residues" evidence="3">
    <location>
        <begin position="772"/>
        <end position="781"/>
    </location>
</feature>
<dbReference type="EMBL" id="BKCJ010038322">
    <property type="protein sequence ID" value="GEV90836.1"/>
    <property type="molecule type" value="Genomic_DNA"/>
</dbReference>
<dbReference type="GO" id="GO:0003676">
    <property type="term" value="F:nucleic acid binding"/>
    <property type="evidence" value="ECO:0007669"/>
    <property type="project" value="InterPro"/>
</dbReference>
<feature type="domain" description="Integrase catalytic" evidence="4">
    <location>
        <begin position="1836"/>
        <end position="2005"/>
    </location>
</feature>
<proteinExistence type="predicted"/>
<feature type="compositionally biased region" description="Basic and acidic residues" evidence="3">
    <location>
        <begin position="1368"/>
        <end position="1379"/>
    </location>
</feature>
<dbReference type="InterPro" id="IPR013103">
    <property type="entry name" value="RVT_2"/>
</dbReference>
<dbReference type="Pfam" id="PF13976">
    <property type="entry name" value="gag_pre-integrs"/>
    <property type="match status" value="2"/>
</dbReference>
<sequence>MRIEQYFFVTDYSLWEVILNGYSPIPTRVVDDKHQLKFNIHKDAKSLMEAIEKRFGGNKETKKMQKTLLKQQYANFTGSCSESLDPIHDRLQKLISQLEILGESLSQEDINLKFLRSLPTEWRTHTLIWRNKTDQEDKSLDDMFNNLKIYEAEVKISVVTSVSGASTKVPVYALPNVDTLSDLVIYSFFASQSNSPQLDNDDLKQIDADDLEQMDLKWQMAMLTMRAKRWNATTTTGEGILQGSADEEPTNYALMAFTSLSSSSYDNKVAPCSKACSKAYATLQFHYDKLTNDLRISQFDVLSYKIGLDSIEARLVVYQQNENVFKEGIKLLKLDVMLRNNALVDIRKKFEKAEQERGELKLKLDKFQTSSKNLSQLLASQTTYKTGLGYDNQVFSSTVFYCDKLIISELDVSMPTSPVHDRLVPLTAARPVTTDVPQTKVQHQRLTKHGVNKAHSPIRRPVNLRPSPQNSNFPHKVTTVKATRLMLFRIQVSYGLGPQKTLTFLFDVRGNPQHALKDKGVIDSGCSRHMIRNISYLSYFEEINRGYIDFGGNPKGGKITRKGKIWTGKLDFNDVYFVKELKFNLFSISHMCDKKNNVLFTDTECIVLSFDFKLLNENHVLLRVPKDNNMYNVDLKNIVPSRDLTCLFAKATIDESNLWHQRLGHINLKTMNKPVKSNLVRGLPSKVFENNHTCVACKKGNQHRASWSVPIWLFDIDTLTQSKNYQPVVVGNQPNSSTGIQENLTPDNAAFKVKEPKFDIYVSPSSSSKTKKHDEKSTKEAKGKSLIKLSIGVIDLSDDFEEFFDNSTNKVNAVSTPVTTIGPNSSNSINTFSAAGPFNTVVSPTLKLDGKSSNVDPSQYPDDPDMPALEDITYSDDEEDVGAETDFSNLETNKTVSPIPITRFYKDHPVTLIIGDLSSTPQTKSMTRMVKEQGGLTQINDEDFYTCMFACFLSQEEPKRVNQALKYPSWIKAMQEELLQFKMQKEEGIDYEEVFAPVARIEAIRLFLAYASFMGFMLYQMDVKSAFLYGTIKDEVYVCQTLGFGDPDYPNKVYKVVKALYGLHQAPKAWYETLATYLLENAFQRGKINQTLFIKKQKIDERQVLDEFNGGTHFLFGITSKAKQDGIFISQDKYVAEILRKFGLTDRKSVSTPINTEKPLLKDPDGENVDVHTYRSMIGSLMYLTSSRPDIIFAVCVYACFQVTFKALHLHAVKRIFRYLKGKPHLGLWYPKDSPFNLVEYSDSDYAVQAVAATDDSPAIPKDTTVETPMNMPPVNKAHFESEKELRKCKKLSKGYNKLEWSRLARNAKPLALVATAQANQGPYYQTSKSQKSYAPSSKPSIPTRSHTTTRYKGKEIDKPITPPSESASKKDSDLEQAQRDKDMQKNLALNAKTMNVAGARENVGSPVVQQFGIQCFNCMEFCHFAKEFRKPKRVKDSTYHKKKMFLCKQAKKGVPLQAEQYDWLADTDEEIDEHELEAHYSYMAKIQEVLTADSGIDSEPLEQVQNDTGYNVFANDLQHFEQFESINNTCLVETDDSNVIPDLPDMCDDDIQDDQNDVEINDERVALANLIANLKLDVDENKKIQKHLKKANITLAQELKECKTILAETSKTLEESNSVRDSFPVTLQNKQTGFEKYKAFNDRTVDYDKFEQIVDNAWVKHTKDQFCAPTAKDMDILIQTCLMPISLKTQNDSFIFVHELKQEMHADLKYVESLEKEIDELEYDKAEFLNMYDMILLYNSSYSLLTLDFAPILIYGDLVQGKITIKRVYYVEGLNHNLFSVGQFCDADLEVAFWKSTCFVTDLQGNDVLIGNHGSGLYTISLQESTSLTPLCLMAKASPTQAWLWHRRLSHLSFNHINLLSNKDVVIGLPKLKLIKDQLCSSYEDETPKVLKELVTMIQRNLQAPVITVRTDRGAKFLNKTLNAFFKEEGIKYQTSTARTPKQNGIVERQNRTLVEAARTILSASKLPLFFWAEAIATACYTRNRSIIIPIHDKMPYHIINDMKPSIKHLYIFGCICYLTKDGENLDKMKEKGDPCILMSETFVANDTPGLVPQRQKALDYDNSDLVPQLQNVSSSADAQDPSQQELDLLFGPLYDEFFTAETFVANDTPGLVPQRQKALDYDNSDLVPQLQNVSSSADAQDPSQQDLDLLFGPLYDEFFTAEEEHLLEDKFTNPFCTQEAMADSARIEAMQEELHQFDRLRVWELVDKPFGKTVIRLKWLWKNKKDEDQTIIHNKVQLVAKGYAQEEGINFKESFAPVARLEAVRIFITYTAHKSFPIYQMDMKTAFLNGPLKEEVYVAQPNGFVSSRKGLPTQESSLWIEIRFKGVYPKGSSFGLTAFSDADHTGCIDTRKSTSGGIQFLGDKLVSWMSKKQDCTVMSSTTAEYVALSASCA</sequence>
<evidence type="ECO:0000256" key="1">
    <source>
        <dbReference type="ARBA" id="ARBA00022750"/>
    </source>
</evidence>
<dbReference type="PANTHER" id="PTHR11439">
    <property type="entry name" value="GAG-POL-RELATED RETROTRANSPOSON"/>
    <property type="match status" value="1"/>
</dbReference>
<dbReference type="Pfam" id="PF14223">
    <property type="entry name" value="Retrotran_gag_2"/>
    <property type="match status" value="1"/>
</dbReference>
<keyword evidence="1" id="KW-0064">Aspartyl protease</keyword>
<feature type="compositionally biased region" description="Polar residues" evidence="3">
    <location>
        <begin position="1324"/>
        <end position="1351"/>
    </location>
</feature>
<feature type="region of interest" description="Disordered" evidence="3">
    <location>
        <begin position="444"/>
        <end position="474"/>
    </location>
</feature>